<proteinExistence type="predicted"/>
<feature type="region of interest" description="Disordered" evidence="1">
    <location>
        <begin position="202"/>
        <end position="221"/>
    </location>
</feature>
<dbReference type="AlphaFoldDB" id="A0A2H9TKT1"/>
<accession>A0A2H9TKT1</accession>
<evidence type="ECO:0000313" key="2">
    <source>
        <dbReference type="EMBL" id="PJF18347.1"/>
    </source>
</evidence>
<dbReference type="Proteomes" id="UP000240830">
    <property type="component" value="Unassembled WGS sequence"/>
</dbReference>
<reference evidence="2 3" key="1">
    <citation type="submission" date="2016-10" db="EMBL/GenBank/DDBJ databases">
        <title>The genome of Paramicrosporidium saccamoebae is the missing link in understanding Cryptomycota and Microsporidia evolution.</title>
        <authorList>
            <person name="Quandt C.A."/>
            <person name="Beaudet D."/>
            <person name="Corsaro D."/>
            <person name="Michel R."/>
            <person name="Corradi N."/>
            <person name="James T."/>
        </authorList>
    </citation>
    <scope>NUCLEOTIDE SEQUENCE [LARGE SCALE GENOMIC DNA]</scope>
    <source>
        <strain evidence="2 3">KSL3</strain>
    </source>
</reference>
<dbReference type="EMBL" id="MTSL01000128">
    <property type="protein sequence ID" value="PJF18347.1"/>
    <property type="molecule type" value="Genomic_DNA"/>
</dbReference>
<sequence>MPYWGYVEPISRRRVQSSYPPYGQQYPQEPLLPRYRPQFQLNALEQSWVVNEEQKNEMPILNPKKLDPNLLMVCDNSLSPDDVYTGLMTIMTRIEDTLRRSRCNKSTFQIHSLPQYVHSLLGKLGSAPSEEVKKHPVLGTFLDTMVTRTRELLRKAQYCQLDWILLMKVIRMSVKLLVNKVMCGFVQVDVLRNRFGYPSKYGNNVPTPPAPTDRIGDGFSRPLRRHPRYRYPFSRRHGANTRPLPPKWPYSPPSYQPANPFMGSAGPDGRPLNGMDTNCPDCDRNRNIIMSE</sequence>
<protein>
    <submittedName>
        <fullName evidence="2">Uncharacterized protein</fullName>
    </submittedName>
</protein>
<evidence type="ECO:0000313" key="3">
    <source>
        <dbReference type="Proteomes" id="UP000240830"/>
    </source>
</evidence>
<organism evidence="2 3">
    <name type="scientific">Paramicrosporidium saccamoebae</name>
    <dbReference type="NCBI Taxonomy" id="1246581"/>
    <lineage>
        <taxon>Eukaryota</taxon>
        <taxon>Fungi</taxon>
        <taxon>Fungi incertae sedis</taxon>
        <taxon>Cryptomycota</taxon>
        <taxon>Cryptomycota incertae sedis</taxon>
        <taxon>Paramicrosporidium</taxon>
    </lineage>
</organism>
<gene>
    <name evidence="2" type="ORF">PSACC_01846</name>
</gene>
<evidence type="ECO:0000256" key="1">
    <source>
        <dbReference type="SAM" id="MobiDB-lite"/>
    </source>
</evidence>
<name>A0A2H9TKT1_9FUNG</name>
<comment type="caution">
    <text evidence="2">The sequence shown here is derived from an EMBL/GenBank/DDBJ whole genome shotgun (WGS) entry which is preliminary data.</text>
</comment>
<keyword evidence="3" id="KW-1185">Reference proteome</keyword>